<evidence type="ECO:0000256" key="6">
    <source>
        <dbReference type="ARBA" id="ARBA00022821"/>
    </source>
</evidence>
<dbReference type="EC" id="3.2.1.39" evidence="3"/>
<reference evidence="13 15" key="1">
    <citation type="journal article" date="2008" name="Science">
        <title>The Physcomitrella genome reveals evolutionary insights into the conquest of land by plants.</title>
        <authorList>
            <person name="Rensing S."/>
            <person name="Lang D."/>
            <person name="Zimmer A."/>
            <person name="Terry A."/>
            <person name="Salamov A."/>
            <person name="Shapiro H."/>
            <person name="Nishiyama T."/>
            <person name="Perroud P.-F."/>
            <person name="Lindquist E."/>
            <person name="Kamisugi Y."/>
            <person name="Tanahashi T."/>
            <person name="Sakakibara K."/>
            <person name="Fujita T."/>
            <person name="Oishi K."/>
            <person name="Shin-I T."/>
            <person name="Kuroki Y."/>
            <person name="Toyoda A."/>
            <person name="Suzuki Y."/>
            <person name="Hashimoto A."/>
            <person name="Yamaguchi K."/>
            <person name="Sugano A."/>
            <person name="Kohara Y."/>
            <person name="Fujiyama A."/>
            <person name="Anterola A."/>
            <person name="Aoki S."/>
            <person name="Ashton N."/>
            <person name="Barbazuk W.B."/>
            <person name="Barker E."/>
            <person name="Bennetzen J."/>
            <person name="Bezanilla M."/>
            <person name="Blankenship R."/>
            <person name="Cho S.H."/>
            <person name="Dutcher S."/>
            <person name="Estelle M."/>
            <person name="Fawcett J.A."/>
            <person name="Gundlach H."/>
            <person name="Hanada K."/>
            <person name="Heyl A."/>
            <person name="Hicks K.A."/>
            <person name="Hugh J."/>
            <person name="Lohr M."/>
            <person name="Mayer K."/>
            <person name="Melkozernov A."/>
            <person name="Murata T."/>
            <person name="Nelson D."/>
            <person name="Pils B."/>
            <person name="Prigge M."/>
            <person name="Reiss B."/>
            <person name="Renner T."/>
            <person name="Rombauts S."/>
            <person name="Rushton P."/>
            <person name="Sanderfoot A."/>
            <person name="Schween G."/>
            <person name="Shiu S.-H."/>
            <person name="Stueber K."/>
            <person name="Theodoulou F.L."/>
            <person name="Tu H."/>
            <person name="Van de Peer Y."/>
            <person name="Verrier P.J."/>
            <person name="Waters E."/>
            <person name="Wood A."/>
            <person name="Yang L."/>
            <person name="Cove D."/>
            <person name="Cuming A."/>
            <person name="Hasebe M."/>
            <person name="Lucas S."/>
            <person name="Mishler D.B."/>
            <person name="Reski R."/>
            <person name="Grigoriev I."/>
            <person name="Quatrano R.S."/>
            <person name="Boore J.L."/>
        </authorList>
    </citation>
    <scope>NUCLEOTIDE SEQUENCE [LARGE SCALE GENOMIC DNA]</scope>
    <source>
        <strain evidence="14 15">cv. Gransden 2004</strain>
    </source>
</reference>
<dbReference type="InterPro" id="IPR044965">
    <property type="entry name" value="Glyco_hydro_17_plant"/>
</dbReference>
<dbReference type="GO" id="GO:0005975">
    <property type="term" value="P:carbohydrate metabolic process"/>
    <property type="evidence" value="ECO:0007669"/>
    <property type="project" value="InterPro"/>
</dbReference>
<dbReference type="GO" id="GO:0042973">
    <property type="term" value="F:glucan endo-1,3-beta-D-glucosidase activity"/>
    <property type="evidence" value="ECO:0007669"/>
    <property type="project" value="UniProtKB-EC"/>
</dbReference>
<dbReference type="EnsemblPlants" id="Pp3c11_25840V3.4">
    <property type="protein sequence ID" value="Pp3c11_25840V3.4"/>
    <property type="gene ID" value="Pp3c11_25840"/>
</dbReference>
<dbReference type="KEGG" id="ppp:112288480"/>
<evidence type="ECO:0000256" key="1">
    <source>
        <dbReference type="ARBA" id="ARBA00000382"/>
    </source>
</evidence>
<dbReference type="FunCoup" id="A0A2K1JWB5">
    <property type="interactions" value="171"/>
</dbReference>
<dbReference type="Gramene" id="Pp3c11_25840V3.3">
    <property type="protein sequence ID" value="Pp3c11_25840V3.3"/>
    <property type="gene ID" value="Pp3c11_25840"/>
</dbReference>
<dbReference type="GO" id="GO:0006952">
    <property type="term" value="P:defense response"/>
    <property type="evidence" value="ECO:0007669"/>
    <property type="project" value="UniProtKB-KW"/>
</dbReference>
<dbReference type="FunFam" id="3.20.20.80:FF:000002">
    <property type="entry name" value="Glucan endo-1,3-beta-glucosidase 3"/>
    <property type="match status" value="1"/>
</dbReference>
<sequence length="520" mass="55538">MTFKRRSSTTMVSTARSTLLATWVVFSLFWSLADATAIGAVYGRNGNNIPDATTAAALMQQYDISRVRIFDHDPSIIQAFASTQIRVMIAVTNEEIPAIAASQGSADDWVNKYVAPYIRLTNINAIAVGNEVITSRPDLSSSLVPAMQNIHNSLVRLGYDASIKVSSPHGIGLLDVSYPPSAGHFFDSLTAVVHPMLAFLQETKAPFMLNIYPFYSYQNSIVSGSVPLDYALFQPASPVVDAGNGLVYNSLYDAQIDAVIAACLKLNKTVGVTVTETGWPSDGDPSYEPAANYWNARMYNQNLVKRSMNNSGTPMRPGVEFDAYIVSLYDENLRPTPPASAQHWGLFYVNGTHKYGFNYLNGSDVPGGGGGGGGGNGSTPGSPPGSGGGGGGGSSGGAIPGQKVWCIAKSSASNTSLIQGIDWACGAGKAKCDPIQRGGDCYLPDTPYSHASYAFNIHYHWFQTDPRSCIFGGDAELTYVDPSYGSCYYVPSGATRVVKRTLFRSLMMFVVALSLALVTV</sequence>
<dbReference type="OrthoDB" id="941679at2759"/>
<feature type="region of interest" description="Disordered" evidence="10">
    <location>
        <begin position="370"/>
        <end position="396"/>
    </location>
</feature>
<dbReference type="Gene3D" id="1.20.58.1040">
    <property type="match status" value="1"/>
</dbReference>
<evidence type="ECO:0000256" key="7">
    <source>
        <dbReference type="ARBA" id="ARBA00023157"/>
    </source>
</evidence>
<dbReference type="Gramene" id="Pp3c11_25840V3.1">
    <property type="protein sequence ID" value="Pp3c11_25840V3.1"/>
    <property type="gene ID" value="Pp3c11_25840"/>
</dbReference>
<organism evidence="13">
    <name type="scientific">Physcomitrium patens</name>
    <name type="common">Spreading-leaved earth moss</name>
    <name type="synonym">Physcomitrella patens</name>
    <dbReference type="NCBI Taxonomy" id="3218"/>
    <lineage>
        <taxon>Eukaryota</taxon>
        <taxon>Viridiplantae</taxon>
        <taxon>Streptophyta</taxon>
        <taxon>Embryophyta</taxon>
        <taxon>Bryophyta</taxon>
        <taxon>Bryophytina</taxon>
        <taxon>Bryopsida</taxon>
        <taxon>Funariidae</taxon>
        <taxon>Funariales</taxon>
        <taxon>Funariaceae</taxon>
        <taxon>Physcomitrium</taxon>
    </lineage>
</organism>
<dbReference type="Pfam" id="PF07983">
    <property type="entry name" value="X8"/>
    <property type="match status" value="1"/>
</dbReference>
<dbReference type="Gramene" id="Pp3c11_25840V3.4">
    <property type="protein sequence ID" value="Pp3c11_25840V3.4"/>
    <property type="gene ID" value="Pp3c11_25840"/>
</dbReference>
<keyword evidence="6" id="KW-0611">Plant defense</keyword>
<evidence type="ECO:0000259" key="12">
    <source>
        <dbReference type="SMART" id="SM00768"/>
    </source>
</evidence>
<dbReference type="Gene3D" id="3.20.20.80">
    <property type="entry name" value="Glycosidases"/>
    <property type="match status" value="1"/>
</dbReference>
<keyword evidence="15" id="KW-1185">Reference proteome</keyword>
<dbReference type="AlphaFoldDB" id="A0A2K1JWB5"/>
<protein>
    <recommendedName>
        <fullName evidence="3">glucan endo-1,3-beta-D-glucosidase</fullName>
        <ecNumber evidence="3">3.2.1.39</ecNumber>
    </recommendedName>
</protein>
<evidence type="ECO:0000256" key="4">
    <source>
        <dbReference type="ARBA" id="ARBA00022729"/>
    </source>
</evidence>
<dbReference type="PANTHER" id="PTHR32227">
    <property type="entry name" value="GLUCAN ENDO-1,3-BETA-GLUCOSIDASE BG1-RELATED-RELATED"/>
    <property type="match status" value="1"/>
</dbReference>
<dbReference type="SUPFAM" id="SSF51445">
    <property type="entry name" value="(Trans)glycosidases"/>
    <property type="match status" value="1"/>
</dbReference>
<dbReference type="EnsemblPlants" id="Pp3c11_25840V3.1">
    <property type="protein sequence ID" value="Pp3c11_25840V3.1"/>
    <property type="gene ID" value="Pp3c11_25840"/>
</dbReference>
<comment type="similarity">
    <text evidence="2 9">Belongs to the glycosyl hydrolase 17 family.</text>
</comment>
<keyword evidence="7" id="KW-1015">Disulfide bond</keyword>
<reference evidence="13 15" key="2">
    <citation type="journal article" date="2018" name="Plant J.">
        <title>The Physcomitrella patens chromosome-scale assembly reveals moss genome structure and evolution.</title>
        <authorList>
            <person name="Lang D."/>
            <person name="Ullrich K.K."/>
            <person name="Murat F."/>
            <person name="Fuchs J."/>
            <person name="Jenkins J."/>
            <person name="Haas F.B."/>
            <person name="Piednoel M."/>
            <person name="Gundlach H."/>
            <person name="Van Bel M."/>
            <person name="Meyberg R."/>
            <person name="Vives C."/>
            <person name="Morata J."/>
            <person name="Symeonidi A."/>
            <person name="Hiss M."/>
            <person name="Muchero W."/>
            <person name="Kamisugi Y."/>
            <person name="Saleh O."/>
            <person name="Blanc G."/>
            <person name="Decker E.L."/>
            <person name="van Gessel N."/>
            <person name="Grimwood J."/>
            <person name="Hayes R.D."/>
            <person name="Graham S.W."/>
            <person name="Gunter L.E."/>
            <person name="McDaniel S.F."/>
            <person name="Hoernstein S.N.W."/>
            <person name="Larsson A."/>
            <person name="Li F.W."/>
            <person name="Perroud P.F."/>
            <person name="Phillips J."/>
            <person name="Ranjan P."/>
            <person name="Rokshar D.S."/>
            <person name="Rothfels C.J."/>
            <person name="Schneider L."/>
            <person name="Shu S."/>
            <person name="Stevenson D.W."/>
            <person name="Thummler F."/>
            <person name="Tillich M."/>
            <person name="Villarreal Aguilar J.C."/>
            <person name="Widiez T."/>
            <person name="Wong G.K."/>
            <person name="Wymore A."/>
            <person name="Zhang Y."/>
            <person name="Zimmer A.D."/>
            <person name="Quatrano R.S."/>
            <person name="Mayer K.F.X."/>
            <person name="Goodstein D."/>
            <person name="Casacuberta J.M."/>
            <person name="Vandepoele K."/>
            <person name="Reski R."/>
            <person name="Cuming A.C."/>
            <person name="Tuskan G.A."/>
            <person name="Maumus F."/>
            <person name="Salse J."/>
            <person name="Schmutz J."/>
            <person name="Rensing S.A."/>
        </authorList>
    </citation>
    <scope>NUCLEOTIDE SEQUENCE [LARGE SCALE GENOMIC DNA]</scope>
    <source>
        <strain evidence="14 15">cv. Gransden 2004</strain>
    </source>
</reference>
<dbReference type="OMA" id="ARKWCVA"/>
<dbReference type="GeneID" id="112288480"/>
<evidence type="ECO:0000313" key="14">
    <source>
        <dbReference type="EnsemblPlants" id="Pp3c11_25840V3.1"/>
    </source>
</evidence>
<feature type="signal peptide" evidence="11">
    <location>
        <begin position="1"/>
        <end position="35"/>
    </location>
</feature>
<dbReference type="InterPro" id="IPR000490">
    <property type="entry name" value="Glyco_hydro_17"/>
</dbReference>
<evidence type="ECO:0000256" key="9">
    <source>
        <dbReference type="RuleBase" id="RU004335"/>
    </source>
</evidence>
<dbReference type="EnsemblPlants" id="Pp3c11_25840V3.3">
    <property type="protein sequence ID" value="Pp3c11_25840V3.3"/>
    <property type="gene ID" value="Pp3c11_25840"/>
</dbReference>
<comment type="catalytic activity">
    <reaction evidence="1">
        <text>Hydrolysis of (1-&gt;3)-beta-D-glucosidic linkages in (1-&gt;3)-beta-D-glucans.</text>
        <dbReference type="EC" id="3.2.1.39"/>
    </reaction>
</comment>
<accession>A0A2K1JWB5</accession>
<evidence type="ECO:0000256" key="5">
    <source>
        <dbReference type="ARBA" id="ARBA00022801"/>
    </source>
</evidence>
<keyword evidence="8" id="KW-0326">Glycosidase</keyword>
<name>A0A2K1JWB5_PHYPA</name>
<evidence type="ECO:0000256" key="8">
    <source>
        <dbReference type="ARBA" id="ARBA00023295"/>
    </source>
</evidence>
<keyword evidence="4 11" id="KW-0732">Signal</keyword>
<feature type="domain" description="X8" evidence="12">
    <location>
        <begin position="404"/>
        <end position="489"/>
    </location>
</feature>
<evidence type="ECO:0000256" key="2">
    <source>
        <dbReference type="ARBA" id="ARBA00008773"/>
    </source>
</evidence>
<dbReference type="InterPro" id="IPR017853">
    <property type="entry name" value="GH"/>
</dbReference>
<evidence type="ECO:0000256" key="10">
    <source>
        <dbReference type="SAM" id="MobiDB-lite"/>
    </source>
</evidence>
<dbReference type="SMART" id="SM00768">
    <property type="entry name" value="X8"/>
    <property type="match status" value="1"/>
</dbReference>
<evidence type="ECO:0000256" key="3">
    <source>
        <dbReference type="ARBA" id="ARBA00012780"/>
    </source>
</evidence>
<reference evidence="14" key="3">
    <citation type="submission" date="2020-12" db="UniProtKB">
        <authorList>
            <consortium name="EnsemblPlants"/>
        </authorList>
    </citation>
    <scope>IDENTIFICATION</scope>
</reference>
<feature type="chain" id="PRO_5043158179" description="glucan endo-1,3-beta-D-glucosidase" evidence="11">
    <location>
        <begin position="36"/>
        <end position="520"/>
    </location>
</feature>
<dbReference type="EMBL" id="ABEU02000011">
    <property type="protein sequence ID" value="PNR45816.1"/>
    <property type="molecule type" value="Genomic_DNA"/>
</dbReference>
<dbReference type="Proteomes" id="UP000006727">
    <property type="component" value="Chromosome 11"/>
</dbReference>
<dbReference type="GO" id="GO:0005886">
    <property type="term" value="C:plasma membrane"/>
    <property type="evidence" value="ECO:0000318"/>
    <property type="project" value="GO_Central"/>
</dbReference>
<gene>
    <name evidence="14" type="primary">LOC112288480</name>
    <name evidence="13" type="ORF">PHYPA_015587</name>
</gene>
<evidence type="ECO:0000313" key="13">
    <source>
        <dbReference type="EMBL" id="PNR45816.1"/>
    </source>
</evidence>
<proteinExistence type="inferred from homology"/>
<evidence type="ECO:0000256" key="11">
    <source>
        <dbReference type="SAM" id="SignalP"/>
    </source>
</evidence>
<dbReference type="InterPro" id="IPR012946">
    <property type="entry name" value="X8"/>
</dbReference>
<evidence type="ECO:0000313" key="15">
    <source>
        <dbReference type="Proteomes" id="UP000006727"/>
    </source>
</evidence>
<dbReference type="PaxDb" id="3218-PP1S138_47V6.1"/>
<dbReference type="Pfam" id="PF00332">
    <property type="entry name" value="Glyco_hydro_17"/>
    <property type="match status" value="1"/>
</dbReference>
<keyword evidence="5" id="KW-0378">Hydrolase</keyword>
<dbReference type="RefSeq" id="XP_024388446.1">
    <property type="nucleotide sequence ID" value="XM_024532678.2"/>
</dbReference>